<dbReference type="GO" id="GO:0022857">
    <property type="term" value="F:transmembrane transporter activity"/>
    <property type="evidence" value="ECO:0007669"/>
    <property type="project" value="InterPro"/>
</dbReference>
<dbReference type="Proteomes" id="UP001358417">
    <property type="component" value="Unassembled WGS sequence"/>
</dbReference>
<comment type="subcellular location">
    <subcellularLocation>
        <location evidence="1">Membrane</location>
        <topology evidence="1">Multi-pass membrane protein</topology>
    </subcellularLocation>
</comment>
<evidence type="ECO:0000256" key="6">
    <source>
        <dbReference type="SAM" id="MobiDB-lite"/>
    </source>
</evidence>
<dbReference type="PANTHER" id="PTHR45649">
    <property type="entry name" value="AMINO-ACID PERMEASE BAT1"/>
    <property type="match status" value="1"/>
</dbReference>
<evidence type="ECO:0000256" key="1">
    <source>
        <dbReference type="ARBA" id="ARBA00004141"/>
    </source>
</evidence>
<name>A0AAV9MX81_9EURO</name>
<feature type="compositionally biased region" description="Polar residues" evidence="6">
    <location>
        <begin position="1"/>
        <end position="20"/>
    </location>
</feature>
<feature type="transmembrane region" description="Helical" evidence="7">
    <location>
        <begin position="283"/>
        <end position="304"/>
    </location>
</feature>
<feature type="transmembrane region" description="Helical" evidence="7">
    <location>
        <begin position="172"/>
        <end position="190"/>
    </location>
</feature>
<dbReference type="InterPro" id="IPR002293">
    <property type="entry name" value="AA/rel_permease1"/>
</dbReference>
<proteinExistence type="predicted"/>
<accession>A0AAV9MX81</accession>
<keyword evidence="3 7" id="KW-0812">Transmembrane</keyword>
<feature type="transmembrane region" description="Helical" evidence="7">
    <location>
        <begin position="81"/>
        <end position="107"/>
    </location>
</feature>
<dbReference type="RefSeq" id="XP_064701798.1">
    <property type="nucleotide sequence ID" value="XM_064852201.1"/>
</dbReference>
<gene>
    <name evidence="8" type="ORF">LTR84_008656</name>
</gene>
<feature type="transmembrane region" description="Helical" evidence="7">
    <location>
        <begin position="128"/>
        <end position="152"/>
    </location>
</feature>
<feature type="transmembrane region" description="Helical" evidence="7">
    <location>
        <begin position="454"/>
        <end position="477"/>
    </location>
</feature>
<evidence type="ECO:0000256" key="4">
    <source>
        <dbReference type="ARBA" id="ARBA00022989"/>
    </source>
</evidence>
<evidence type="ECO:0008006" key="10">
    <source>
        <dbReference type="Google" id="ProtNLM"/>
    </source>
</evidence>
<feature type="transmembrane region" description="Helical" evidence="7">
    <location>
        <begin position="202"/>
        <end position="221"/>
    </location>
</feature>
<protein>
    <recommendedName>
        <fullName evidence="10">Amino acid permease/ SLC12A domain-containing protein</fullName>
    </recommendedName>
</protein>
<evidence type="ECO:0000256" key="2">
    <source>
        <dbReference type="ARBA" id="ARBA00022448"/>
    </source>
</evidence>
<dbReference type="GeneID" id="89976819"/>
<reference evidence="8 9" key="1">
    <citation type="submission" date="2023-08" db="EMBL/GenBank/DDBJ databases">
        <title>Black Yeasts Isolated from many extreme environments.</title>
        <authorList>
            <person name="Coleine C."/>
            <person name="Stajich J.E."/>
            <person name="Selbmann L."/>
        </authorList>
    </citation>
    <scope>NUCLEOTIDE SEQUENCE [LARGE SCALE GENOMIC DNA]</scope>
    <source>
        <strain evidence="8 9">CCFEE 5792</strain>
    </source>
</reference>
<feature type="transmembrane region" description="Helical" evidence="7">
    <location>
        <begin position="411"/>
        <end position="434"/>
    </location>
</feature>
<evidence type="ECO:0000313" key="9">
    <source>
        <dbReference type="Proteomes" id="UP001358417"/>
    </source>
</evidence>
<keyword evidence="4 7" id="KW-1133">Transmembrane helix</keyword>
<feature type="transmembrane region" description="Helical" evidence="7">
    <location>
        <begin position="241"/>
        <end position="263"/>
    </location>
</feature>
<dbReference type="GO" id="GO:0016020">
    <property type="term" value="C:membrane"/>
    <property type="evidence" value="ECO:0007669"/>
    <property type="project" value="UniProtKB-SubCell"/>
</dbReference>
<dbReference type="Pfam" id="PF13520">
    <property type="entry name" value="AA_permease_2"/>
    <property type="match status" value="1"/>
</dbReference>
<dbReference type="AlphaFoldDB" id="A0AAV9MX81"/>
<sequence length="516" mass="56721">MTMTDHSSTNNASEQKSESMATALGAESVDQDEAVGEHELLRPKVHFRFWQTLGLNFSLTCTAMAIGAYLSLIQGLGGFPYFFWCFVFAGSFQLLLGVTVAELASAMPHSSGPAYWVKVLSPPKYSQFLEYLVGWLTICVYWFITTGNTLYLAETTVGWVEACYLDYTATQWQIYLVSVAWAVLLAAMNLPGPFKLLPHLMSAGIVLINCSWIFILIAMLSRVENKNSAKTAFVDVINESGWSSNGVVFFLAILPGILSVSGFDAVTHITDEVPNPKKDIPQVILASTGLSAVTGLAMVIMYAFCTVNPEVLLAPYANQPIINVLQDGLRSDALFHVAMTAYLVTMYIASVAAFTGWNRLYWSFSRANGLPWSRFTAKLSGNDRIPVYAVIANLVMVVVLDALGIPSLTALNAIFGSSSICALTSYSLSLFLAIRRGRGFLNPDRWLNLGQAGLPMQCIALVWAVFASVWLCFPLYLPVTPEYMNWSSVIMTGIALFATVYYLVFHKHIAAHDFYA</sequence>
<keyword evidence="5 7" id="KW-0472">Membrane</keyword>
<evidence type="ECO:0000256" key="7">
    <source>
        <dbReference type="SAM" id="Phobius"/>
    </source>
</evidence>
<dbReference type="Gene3D" id="1.20.1740.10">
    <property type="entry name" value="Amino acid/polyamine transporter I"/>
    <property type="match status" value="1"/>
</dbReference>
<comment type="caution">
    <text evidence="8">The sequence shown here is derived from an EMBL/GenBank/DDBJ whole genome shotgun (WGS) entry which is preliminary data.</text>
</comment>
<feature type="region of interest" description="Disordered" evidence="6">
    <location>
        <begin position="1"/>
        <end position="22"/>
    </location>
</feature>
<dbReference type="PANTHER" id="PTHR45649:SF16">
    <property type="entry name" value="7-KETO 8-AMINOPELARGONIC ACID TRANSPORTER"/>
    <property type="match status" value="1"/>
</dbReference>
<feature type="transmembrane region" description="Helical" evidence="7">
    <location>
        <begin position="333"/>
        <end position="357"/>
    </location>
</feature>
<organism evidence="8 9">
    <name type="scientific">Exophiala bonariae</name>
    <dbReference type="NCBI Taxonomy" id="1690606"/>
    <lineage>
        <taxon>Eukaryota</taxon>
        <taxon>Fungi</taxon>
        <taxon>Dikarya</taxon>
        <taxon>Ascomycota</taxon>
        <taxon>Pezizomycotina</taxon>
        <taxon>Eurotiomycetes</taxon>
        <taxon>Chaetothyriomycetidae</taxon>
        <taxon>Chaetothyriales</taxon>
        <taxon>Herpotrichiellaceae</taxon>
        <taxon>Exophiala</taxon>
    </lineage>
</organism>
<dbReference type="EMBL" id="JAVRRD010000032">
    <property type="protein sequence ID" value="KAK5046199.1"/>
    <property type="molecule type" value="Genomic_DNA"/>
</dbReference>
<feature type="transmembrane region" description="Helical" evidence="7">
    <location>
        <begin position="53"/>
        <end position="75"/>
    </location>
</feature>
<keyword evidence="2" id="KW-0813">Transport</keyword>
<feature type="transmembrane region" description="Helical" evidence="7">
    <location>
        <begin position="385"/>
        <end position="405"/>
    </location>
</feature>
<dbReference type="PIRSF" id="PIRSF006060">
    <property type="entry name" value="AA_transporter"/>
    <property type="match status" value="1"/>
</dbReference>
<keyword evidence="9" id="KW-1185">Reference proteome</keyword>
<evidence type="ECO:0000256" key="3">
    <source>
        <dbReference type="ARBA" id="ARBA00022692"/>
    </source>
</evidence>
<feature type="transmembrane region" description="Helical" evidence="7">
    <location>
        <begin position="483"/>
        <end position="504"/>
    </location>
</feature>
<evidence type="ECO:0000256" key="5">
    <source>
        <dbReference type="ARBA" id="ARBA00023136"/>
    </source>
</evidence>
<evidence type="ECO:0000313" key="8">
    <source>
        <dbReference type="EMBL" id="KAK5046199.1"/>
    </source>
</evidence>